<dbReference type="AlphaFoldDB" id="A0AAV8T773"/>
<dbReference type="PANTHER" id="PTHR47947">
    <property type="entry name" value="CYTOCHROME P450 82C3-RELATED"/>
    <property type="match status" value="1"/>
</dbReference>
<dbReference type="PRINTS" id="PR00463">
    <property type="entry name" value="EP450I"/>
</dbReference>
<dbReference type="InterPro" id="IPR017972">
    <property type="entry name" value="Cyt_P450_CS"/>
</dbReference>
<dbReference type="InterPro" id="IPR002401">
    <property type="entry name" value="Cyt_P450_E_grp-I"/>
</dbReference>
<keyword evidence="11" id="KW-0732">Signal</keyword>
<comment type="subcellular location">
    <subcellularLocation>
        <location evidence="1">Membrane</location>
    </subcellularLocation>
</comment>
<evidence type="ECO:0000256" key="1">
    <source>
        <dbReference type="ARBA" id="ARBA00004370"/>
    </source>
</evidence>
<organism evidence="12 13">
    <name type="scientific">Erythroxylum novogranatense</name>
    <dbReference type="NCBI Taxonomy" id="1862640"/>
    <lineage>
        <taxon>Eukaryota</taxon>
        <taxon>Viridiplantae</taxon>
        <taxon>Streptophyta</taxon>
        <taxon>Embryophyta</taxon>
        <taxon>Tracheophyta</taxon>
        <taxon>Spermatophyta</taxon>
        <taxon>Magnoliopsida</taxon>
        <taxon>eudicotyledons</taxon>
        <taxon>Gunneridae</taxon>
        <taxon>Pentapetalae</taxon>
        <taxon>rosids</taxon>
        <taxon>fabids</taxon>
        <taxon>Malpighiales</taxon>
        <taxon>Erythroxylaceae</taxon>
        <taxon>Erythroxylum</taxon>
    </lineage>
</organism>
<evidence type="ECO:0000256" key="5">
    <source>
        <dbReference type="ARBA" id="ARBA00023002"/>
    </source>
</evidence>
<dbReference type="GO" id="GO:0016705">
    <property type="term" value="F:oxidoreductase activity, acting on paired donors, with incorporation or reduction of molecular oxygen"/>
    <property type="evidence" value="ECO:0007669"/>
    <property type="project" value="InterPro"/>
</dbReference>
<accession>A0AAV8T773</accession>
<comment type="caution">
    <text evidence="12">The sequence shown here is derived from an EMBL/GenBank/DDBJ whole genome shotgun (WGS) entry which is preliminary data.</text>
</comment>
<dbReference type="Pfam" id="PF00067">
    <property type="entry name" value="p450"/>
    <property type="match status" value="1"/>
</dbReference>
<evidence type="ECO:0000256" key="8">
    <source>
        <dbReference type="ARBA" id="ARBA00023136"/>
    </source>
</evidence>
<evidence type="ECO:0008006" key="14">
    <source>
        <dbReference type="Google" id="ProtNLM"/>
    </source>
</evidence>
<feature type="signal peptide" evidence="11">
    <location>
        <begin position="1"/>
        <end position="21"/>
    </location>
</feature>
<evidence type="ECO:0000256" key="10">
    <source>
        <dbReference type="RuleBase" id="RU000461"/>
    </source>
</evidence>
<dbReference type="PANTHER" id="PTHR47947:SF20">
    <property type="entry name" value="CYTOCHROME P450 FAMILY PROTEIN"/>
    <property type="match status" value="1"/>
</dbReference>
<evidence type="ECO:0000256" key="3">
    <source>
        <dbReference type="ARBA" id="ARBA00022617"/>
    </source>
</evidence>
<gene>
    <name evidence="12" type="ORF">K2173_007887</name>
</gene>
<evidence type="ECO:0000313" key="12">
    <source>
        <dbReference type="EMBL" id="KAJ8762448.1"/>
    </source>
</evidence>
<reference evidence="12 13" key="1">
    <citation type="submission" date="2021-09" db="EMBL/GenBank/DDBJ databases">
        <title>Genomic insights and catalytic innovation underlie evolution of tropane alkaloids biosynthesis.</title>
        <authorList>
            <person name="Wang Y.-J."/>
            <person name="Tian T."/>
            <person name="Huang J.-P."/>
            <person name="Huang S.-X."/>
        </authorList>
    </citation>
    <scope>NUCLEOTIDE SEQUENCE [LARGE SCALE GENOMIC DNA]</scope>
    <source>
        <strain evidence="12">KIB-2018</strain>
        <tissue evidence="12">Leaf</tissue>
    </source>
</reference>
<evidence type="ECO:0000256" key="6">
    <source>
        <dbReference type="ARBA" id="ARBA00023004"/>
    </source>
</evidence>
<protein>
    <recommendedName>
        <fullName evidence="14">Cytochrome P450</fullName>
    </recommendedName>
</protein>
<evidence type="ECO:0000313" key="13">
    <source>
        <dbReference type="Proteomes" id="UP001159364"/>
    </source>
</evidence>
<evidence type="ECO:0000256" key="11">
    <source>
        <dbReference type="SAM" id="SignalP"/>
    </source>
</evidence>
<dbReference type="InterPro" id="IPR050651">
    <property type="entry name" value="Plant_Cytochrome_P450_Monoox"/>
</dbReference>
<dbReference type="FunFam" id="1.10.630.10:FF:000023">
    <property type="entry name" value="Cytochrome P450 family protein"/>
    <property type="match status" value="1"/>
</dbReference>
<keyword evidence="3 9" id="KW-0349">Heme</keyword>
<dbReference type="PROSITE" id="PS00086">
    <property type="entry name" value="CYTOCHROME_P450"/>
    <property type="match status" value="1"/>
</dbReference>
<dbReference type="SUPFAM" id="SSF48264">
    <property type="entry name" value="Cytochrome P450"/>
    <property type="match status" value="1"/>
</dbReference>
<sequence>MELLNFTLLLVLILVFKLVLQKYGKRTNKLPPSPPSLPILGHLHLVNQPMYRSLGDLCTKYGDVLLLRFGTRKVLVVSSPSAVKECFTKNDIIFSNRPRLIAGEHLHYNYRAIGFSSYGDHWRNLRRVTSMELFSTSRLNKFSKIRQEEVQLLLKKLFQESVDVKEKRVNLSSLFMELTFNVVLRMIAGKRYYGKGVADDEAKEFRDLIREYMEVHGSVNLNDIFPVLQWVDFQGIERRMIRVMKKVDAFVQHLVNEQRKKRAESSLGVSGLNSIDRESGTTLVDAMLSLQETQPELYPDEDIKAVIMEMLTAGSETSAITMDWAMSLLLNNPEAMQKTVADIEAVVGVRRLVDEATLPNLNYLQNVINETFRLYPAGPLLVPHESSEDCIVSDFHVPKGTILLVNAWKIHRNPKYWVEPEKFMPERFEGGEVERHNLVPFGAGRRICPGAALGRRTVGLTLGALIQCFEWSRISEEKIDMTEGIGLSMPKLESLEALCKPRIGMNNVLSSLR</sequence>
<evidence type="ECO:0000256" key="9">
    <source>
        <dbReference type="PIRSR" id="PIRSR602401-1"/>
    </source>
</evidence>
<dbReference type="CDD" id="cd20653">
    <property type="entry name" value="CYP81"/>
    <property type="match status" value="1"/>
</dbReference>
<feature type="chain" id="PRO_5043630998" description="Cytochrome P450" evidence="11">
    <location>
        <begin position="22"/>
        <end position="513"/>
    </location>
</feature>
<dbReference type="Gene3D" id="1.10.630.10">
    <property type="entry name" value="Cytochrome P450"/>
    <property type="match status" value="1"/>
</dbReference>
<dbReference type="GO" id="GO:0005506">
    <property type="term" value="F:iron ion binding"/>
    <property type="evidence" value="ECO:0007669"/>
    <property type="project" value="InterPro"/>
</dbReference>
<feature type="binding site" description="axial binding residue" evidence="9">
    <location>
        <position position="448"/>
    </location>
    <ligand>
        <name>heme</name>
        <dbReference type="ChEBI" id="CHEBI:30413"/>
    </ligand>
    <ligandPart>
        <name>Fe</name>
        <dbReference type="ChEBI" id="CHEBI:18248"/>
    </ligandPart>
</feature>
<comment type="cofactor">
    <cofactor evidence="9">
        <name>heme</name>
        <dbReference type="ChEBI" id="CHEBI:30413"/>
    </cofactor>
</comment>
<dbReference type="GO" id="GO:0004497">
    <property type="term" value="F:monooxygenase activity"/>
    <property type="evidence" value="ECO:0007669"/>
    <property type="project" value="UniProtKB-KW"/>
</dbReference>
<dbReference type="GO" id="GO:0016020">
    <property type="term" value="C:membrane"/>
    <property type="evidence" value="ECO:0007669"/>
    <property type="project" value="UniProtKB-SubCell"/>
</dbReference>
<proteinExistence type="inferred from homology"/>
<dbReference type="InterPro" id="IPR001128">
    <property type="entry name" value="Cyt_P450"/>
</dbReference>
<evidence type="ECO:0000256" key="7">
    <source>
        <dbReference type="ARBA" id="ARBA00023033"/>
    </source>
</evidence>
<dbReference type="Proteomes" id="UP001159364">
    <property type="component" value="Linkage Group LG06"/>
</dbReference>
<keyword evidence="6 9" id="KW-0408">Iron</keyword>
<evidence type="ECO:0000256" key="4">
    <source>
        <dbReference type="ARBA" id="ARBA00022723"/>
    </source>
</evidence>
<name>A0AAV8T773_9ROSI</name>
<keyword evidence="8" id="KW-0472">Membrane</keyword>
<evidence type="ECO:0000256" key="2">
    <source>
        <dbReference type="ARBA" id="ARBA00010617"/>
    </source>
</evidence>
<comment type="similarity">
    <text evidence="2 10">Belongs to the cytochrome P450 family.</text>
</comment>
<dbReference type="PRINTS" id="PR00385">
    <property type="entry name" value="P450"/>
</dbReference>
<keyword evidence="7 10" id="KW-0503">Monooxygenase</keyword>
<dbReference type="EMBL" id="JAIWQS010000006">
    <property type="protein sequence ID" value="KAJ8762448.1"/>
    <property type="molecule type" value="Genomic_DNA"/>
</dbReference>
<dbReference type="GO" id="GO:0020037">
    <property type="term" value="F:heme binding"/>
    <property type="evidence" value="ECO:0007669"/>
    <property type="project" value="InterPro"/>
</dbReference>
<keyword evidence="5 10" id="KW-0560">Oxidoreductase</keyword>
<keyword evidence="4 9" id="KW-0479">Metal-binding</keyword>
<dbReference type="InterPro" id="IPR036396">
    <property type="entry name" value="Cyt_P450_sf"/>
</dbReference>
<keyword evidence="13" id="KW-1185">Reference proteome</keyword>